<feature type="domain" description="HTH araC/xylS-type" evidence="11">
    <location>
        <begin position="1244"/>
        <end position="1343"/>
    </location>
</feature>
<dbReference type="SMART" id="SM00387">
    <property type="entry name" value="HATPase_c"/>
    <property type="match status" value="1"/>
</dbReference>
<dbReference type="EC" id="2.7.13.3" evidence="2"/>
<dbReference type="Gene3D" id="2.130.10.10">
    <property type="entry name" value="YVTN repeat-like/Quinoprotein amine dehydrogenase"/>
    <property type="match status" value="2"/>
</dbReference>
<dbReference type="InterPro" id="IPR015943">
    <property type="entry name" value="WD40/YVTN_repeat-like_dom_sf"/>
</dbReference>
<dbReference type="CDD" id="cd17574">
    <property type="entry name" value="REC_OmpR"/>
    <property type="match status" value="1"/>
</dbReference>
<keyword evidence="15" id="KW-1185">Reference proteome</keyword>
<evidence type="ECO:0000256" key="6">
    <source>
        <dbReference type="ARBA" id="ARBA00023015"/>
    </source>
</evidence>
<dbReference type="InterPro" id="IPR036890">
    <property type="entry name" value="HATPase_C_sf"/>
</dbReference>
<protein>
    <recommendedName>
        <fullName evidence="2">histidine kinase</fullName>
        <ecNumber evidence="2">2.7.13.3</ecNumber>
    </recommendedName>
</protein>
<keyword evidence="6" id="KW-0805">Transcription regulation</keyword>
<dbReference type="InterPro" id="IPR003661">
    <property type="entry name" value="HisK_dim/P_dom"/>
</dbReference>
<dbReference type="GO" id="GO:0000155">
    <property type="term" value="F:phosphorelay sensor kinase activity"/>
    <property type="evidence" value="ECO:0007669"/>
    <property type="project" value="InterPro"/>
</dbReference>
<dbReference type="PANTHER" id="PTHR43547">
    <property type="entry name" value="TWO-COMPONENT HISTIDINE KINASE"/>
    <property type="match status" value="1"/>
</dbReference>
<evidence type="ECO:0000256" key="7">
    <source>
        <dbReference type="ARBA" id="ARBA00023125"/>
    </source>
</evidence>
<dbReference type="InterPro" id="IPR011110">
    <property type="entry name" value="Reg_prop"/>
</dbReference>
<dbReference type="SUPFAM" id="SSF55874">
    <property type="entry name" value="ATPase domain of HSP90 chaperone/DNA topoisomerase II/histidine kinase"/>
    <property type="match status" value="1"/>
</dbReference>
<dbReference type="FunFam" id="3.30.565.10:FF:000006">
    <property type="entry name" value="Sensor histidine kinase WalK"/>
    <property type="match status" value="1"/>
</dbReference>
<dbReference type="Pfam" id="PF07495">
    <property type="entry name" value="Y_Y_Y"/>
    <property type="match status" value="1"/>
</dbReference>
<dbReference type="Pfam" id="PF02518">
    <property type="entry name" value="HATPase_c"/>
    <property type="match status" value="1"/>
</dbReference>
<dbReference type="InterPro" id="IPR013783">
    <property type="entry name" value="Ig-like_fold"/>
</dbReference>
<evidence type="ECO:0000259" key="11">
    <source>
        <dbReference type="PROSITE" id="PS01124"/>
    </source>
</evidence>
<evidence type="ECO:0000256" key="4">
    <source>
        <dbReference type="ARBA" id="ARBA00022679"/>
    </source>
</evidence>
<dbReference type="InterPro" id="IPR011123">
    <property type="entry name" value="Y_Y_Y"/>
</dbReference>
<organism evidence="14 15">
    <name type="scientific">Pararcticibacter amylolyticus</name>
    <dbReference type="NCBI Taxonomy" id="2173175"/>
    <lineage>
        <taxon>Bacteria</taxon>
        <taxon>Pseudomonadati</taxon>
        <taxon>Bacteroidota</taxon>
        <taxon>Sphingobacteriia</taxon>
        <taxon>Sphingobacteriales</taxon>
        <taxon>Sphingobacteriaceae</taxon>
        <taxon>Pararcticibacter</taxon>
    </lineage>
</organism>
<dbReference type="SUPFAM" id="SSF50998">
    <property type="entry name" value="Quinoprotein alcohol dehydrogenase-like"/>
    <property type="match status" value="1"/>
</dbReference>
<dbReference type="SMART" id="SM00388">
    <property type="entry name" value="HisKA"/>
    <property type="match status" value="1"/>
</dbReference>
<feature type="modified residue" description="4-aspartylphosphate" evidence="9">
    <location>
        <position position="1138"/>
    </location>
</feature>
<dbReference type="InterPro" id="IPR004358">
    <property type="entry name" value="Sig_transdc_His_kin-like_C"/>
</dbReference>
<feature type="domain" description="Response regulatory" evidence="13">
    <location>
        <begin position="1090"/>
        <end position="1205"/>
    </location>
</feature>
<dbReference type="PROSITE" id="PS01124">
    <property type="entry name" value="HTH_ARAC_FAMILY_2"/>
    <property type="match status" value="1"/>
</dbReference>
<dbReference type="PROSITE" id="PS00041">
    <property type="entry name" value="HTH_ARAC_FAMILY_1"/>
    <property type="match status" value="1"/>
</dbReference>
<dbReference type="SUPFAM" id="SSF52172">
    <property type="entry name" value="CheY-like"/>
    <property type="match status" value="1"/>
</dbReference>
<evidence type="ECO:0000256" key="9">
    <source>
        <dbReference type="PROSITE-ProRule" id="PRU00169"/>
    </source>
</evidence>
<dbReference type="InterPro" id="IPR005467">
    <property type="entry name" value="His_kinase_dom"/>
</dbReference>
<feature type="transmembrane region" description="Helical" evidence="10">
    <location>
        <begin position="792"/>
        <end position="813"/>
    </location>
</feature>
<dbReference type="GO" id="GO:0003700">
    <property type="term" value="F:DNA-binding transcription factor activity"/>
    <property type="evidence" value="ECO:0007669"/>
    <property type="project" value="InterPro"/>
</dbReference>
<dbReference type="Pfam" id="PF07494">
    <property type="entry name" value="Reg_prop"/>
    <property type="match status" value="3"/>
</dbReference>
<reference evidence="14 15" key="1">
    <citation type="submission" date="2018-04" db="EMBL/GenBank/DDBJ databases">
        <title>Pedobacter chongqingensis sp. nov., isolated from a rottenly hemp rope.</title>
        <authorList>
            <person name="Cai Y."/>
        </authorList>
    </citation>
    <scope>NUCLEOTIDE SEQUENCE [LARGE SCALE GENOMIC DNA]</scope>
    <source>
        <strain evidence="14 15">FJ4-8</strain>
    </source>
</reference>
<name>A0A2U2PIM2_9SPHI</name>
<dbReference type="InterPro" id="IPR001789">
    <property type="entry name" value="Sig_transdc_resp-reg_receiver"/>
</dbReference>
<dbReference type="PRINTS" id="PR00344">
    <property type="entry name" value="BCTRLSENSOR"/>
</dbReference>
<dbReference type="Gene3D" id="3.40.50.2300">
    <property type="match status" value="1"/>
</dbReference>
<evidence type="ECO:0000256" key="1">
    <source>
        <dbReference type="ARBA" id="ARBA00000085"/>
    </source>
</evidence>
<dbReference type="Pfam" id="PF12833">
    <property type="entry name" value="HTH_18"/>
    <property type="match status" value="1"/>
</dbReference>
<dbReference type="Pfam" id="PF00512">
    <property type="entry name" value="HisKA"/>
    <property type="match status" value="1"/>
</dbReference>
<dbReference type="SMART" id="SM00342">
    <property type="entry name" value="HTH_ARAC"/>
    <property type="match status" value="1"/>
</dbReference>
<keyword evidence="4" id="KW-0808">Transferase</keyword>
<evidence type="ECO:0000256" key="2">
    <source>
        <dbReference type="ARBA" id="ARBA00012438"/>
    </source>
</evidence>
<dbReference type="InterPro" id="IPR018062">
    <property type="entry name" value="HTH_AraC-typ_CS"/>
</dbReference>
<dbReference type="Pfam" id="PF00072">
    <property type="entry name" value="Response_reg"/>
    <property type="match status" value="1"/>
</dbReference>
<dbReference type="Proteomes" id="UP000245647">
    <property type="component" value="Unassembled WGS sequence"/>
</dbReference>
<evidence type="ECO:0000259" key="13">
    <source>
        <dbReference type="PROSITE" id="PS50110"/>
    </source>
</evidence>
<comment type="caution">
    <text evidence="14">The sequence shown here is derived from an EMBL/GenBank/DDBJ whole genome shotgun (WGS) entry which is preliminary data.</text>
</comment>
<comment type="catalytic activity">
    <reaction evidence="1">
        <text>ATP + protein L-histidine = ADP + protein N-phospho-L-histidine.</text>
        <dbReference type="EC" id="2.7.13.3"/>
    </reaction>
</comment>
<evidence type="ECO:0000313" key="15">
    <source>
        <dbReference type="Proteomes" id="UP000245647"/>
    </source>
</evidence>
<dbReference type="Gene3D" id="3.30.565.10">
    <property type="entry name" value="Histidine kinase-like ATPase, C-terminal domain"/>
    <property type="match status" value="1"/>
</dbReference>
<dbReference type="CDD" id="cd00082">
    <property type="entry name" value="HisKA"/>
    <property type="match status" value="1"/>
</dbReference>
<accession>A0A2U2PIM2</accession>
<dbReference type="FunFam" id="1.10.287.130:FF:000045">
    <property type="entry name" value="Two-component system sensor histidine kinase/response regulator"/>
    <property type="match status" value="1"/>
</dbReference>
<keyword evidence="7" id="KW-0238">DNA-binding</keyword>
<feature type="domain" description="Histidine kinase" evidence="12">
    <location>
        <begin position="845"/>
        <end position="1062"/>
    </location>
</feature>
<gene>
    <name evidence="14" type="ORF">DDR33_07720</name>
</gene>
<dbReference type="SUPFAM" id="SSF47384">
    <property type="entry name" value="Homodimeric domain of signal transducing histidine kinase"/>
    <property type="match status" value="1"/>
</dbReference>
<dbReference type="SUPFAM" id="SSF46689">
    <property type="entry name" value="Homeodomain-like"/>
    <property type="match status" value="1"/>
</dbReference>
<keyword evidence="3 9" id="KW-0597">Phosphoprotein</keyword>
<dbReference type="InterPro" id="IPR036097">
    <property type="entry name" value="HisK_dim/P_sf"/>
</dbReference>
<keyword evidence="10" id="KW-0812">Transmembrane</keyword>
<evidence type="ECO:0000259" key="12">
    <source>
        <dbReference type="PROSITE" id="PS50109"/>
    </source>
</evidence>
<keyword evidence="10" id="KW-1133">Transmembrane helix</keyword>
<dbReference type="PROSITE" id="PS50109">
    <property type="entry name" value="HIS_KIN"/>
    <property type="match status" value="1"/>
</dbReference>
<evidence type="ECO:0000256" key="10">
    <source>
        <dbReference type="SAM" id="Phobius"/>
    </source>
</evidence>
<evidence type="ECO:0000313" key="14">
    <source>
        <dbReference type="EMBL" id="PWG81256.1"/>
    </source>
</evidence>
<keyword evidence="5" id="KW-0418">Kinase</keyword>
<dbReference type="InterPro" id="IPR011047">
    <property type="entry name" value="Quinoprotein_ADH-like_sf"/>
</dbReference>
<dbReference type="SMART" id="SM00448">
    <property type="entry name" value="REC"/>
    <property type="match status" value="1"/>
</dbReference>
<dbReference type="InterPro" id="IPR009057">
    <property type="entry name" value="Homeodomain-like_sf"/>
</dbReference>
<dbReference type="InterPro" id="IPR003594">
    <property type="entry name" value="HATPase_dom"/>
</dbReference>
<proteinExistence type="predicted"/>
<dbReference type="PROSITE" id="PS50110">
    <property type="entry name" value="RESPONSE_REGULATORY"/>
    <property type="match status" value="1"/>
</dbReference>
<keyword evidence="8" id="KW-0804">Transcription</keyword>
<dbReference type="Gene3D" id="1.10.287.130">
    <property type="match status" value="1"/>
</dbReference>
<dbReference type="InterPro" id="IPR011006">
    <property type="entry name" value="CheY-like_superfamily"/>
</dbReference>
<dbReference type="GO" id="GO:0043565">
    <property type="term" value="F:sequence-specific DNA binding"/>
    <property type="evidence" value="ECO:0007669"/>
    <property type="project" value="InterPro"/>
</dbReference>
<evidence type="ECO:0000256" key="3">
    <source>
        <dbReference type="ARBA" id="ARBA00022553"/>
    </source>
</evidence>
<dbReference type="PANTHER" id="PTHR43547:SF2">
    <property type="entry name" value="HYBRID SIGNAL TRANSDUCTION HISTIDINE KINASE C"/>
    <property type="match status" value="1"/>
</dbReference>
<dbReference type="Gene3D" id="2.60.40.10">
    <property type="entry name" value="Immunoglobulins"/>
    <property type="match status" value="1"/>
</dbReference>
<evidence type="ECO:0000256" key="8">
    <source>
        <dbReference type="ARBA" id="ARBA00023163"/>
    </source>
</evidence>
<keyword evidence="10" id="KW-0472">Membrane</keyword>
<dbReference type="EMBL" id="QEAS01000005">
    <property type="protein sequence ID" value="PWG81256.1"/>
    <property type="molecule type" value="Genomic_DNA"/>
</dbReference>
<dbReference type="Gene3D" id="1.10.10.60">
    <property type="entry name" value="Homeodomain-like"/>
    <property type="match status" value="1"/>
</dbReference>
<evidence type="ECO:0000256" key="5">
    <source>
        <dbReference type="ARBA" id="ARBA00022777"/>
    </source>
</evidence>
<sequence>MLVHNGCMKIYMRILFLFIALFQVLFLAGQPPTVKYLSLQEGLSNQQVLDLAQDESGFVWIATELGLNRFASNSFKQYYKSEKADGVSVNSNEINTLFYNNGQLYIGTRANGLNVLNLQTNRFSYYLHDPNNNKSIATNDITDIIKGEDGYLWLATYHQGIQRFDPVKKEFEHFNKKRIPSLPENSIWSLAFDQQGLMYVGHVGKGLSVFHTRSGKVEVLNKERTNGMLPDDEVKALFCDSKNNIWIGTRKGLAVYNPLKRSIQSISLVRQVRQPFVYSIKEIDGAIWVGAESSQLFIVKPEYGINKDVRNVRSVIPFNLDKGTNSSVQHIAADSFGNIWLAVYGVGVGVVSHLKPFFKVFPGEGMSAGSFGKLTAVSGILLNNDNSMWLATVGNGVVQMKEGEGLKYPSRANGGADDFLLSAFCDRKNNKWFGLQSGGVAVFNSEEKRWQQKGKLENMTEVRAMIEDSHGQMWFAAQEGLFTLVPEQQKWQKLIINNPMLGDYAPRALVEDSRGYIWAGTYGQGLYVFNRDLKLVRKISKDDGLKSNTINHLFRDHRNNIWIATNEGIAVQYVSSELGRIENIVPPGSDAWLIVNAIAQDRSGNLWCSTKSGLLRYLPEERRFLSYDRAFGLPLGGFVNNSVAVDHKGRMFFGMPGGVCYFDPGEIPLKIAMSSIMVSRFTVFNNGESHTQSEKYPSLAQEILLNHDENSFRIELAVMDYALNDLVEFSYKLQGLDEDWIFMGSEKNLDFRNIPYGKYELRIRTRQKNENWPDNYKRLFIVISPPFYLSPYAFVFYGLLVATIVFVVVFFYIKKIKAEAELRLKKHQLVHDEKLYTERLNFFTNITHELRTPLTLILGPLHDLLNEDKLSSRHRDLVQTVQKSANRLFALVSQLLEFRKVESQYKQLVLGEGFIGEMLQEIVAKYAESNSKKAFSISCIVPRPDVKTSFDAEIVQLVMDNLLSNACKYTSAGSIEVRLEYEQDRLSTWAVIYVKDSGCGIAPEYLDKIFDKFYQVPRSAMQGTGVGLALVRELVAIHHGKILVKSEPEKGSEFCVRLLTNAVATGGNEKDESLSFTDGTHHVDGDHSPLLLLVEDDTDLREYLTSLLRHRYEIISAENGSSGFDMATNRIPDLILSDIVMPDMDGFGMLKKLKQERETSHIPIIFLTAKDGDTDRQHGYELGVDSYLTKPVSAQLLYQRIENLLLKRKETYAEVLAQLSVQNEPETARSGREEELWRENAFVREFVSLVEECILDEVLDAATLAEKMNMSQSTLYRKLKGLTGKNINQLVRKVRIQKAAELLRSGQYNVTEVSFMVGINSSIYFRQCFKEEFGLLPSEYQKEALNSKQR</sequence>
<dbReference type="InterPro" id="IPR018060">
    <property type="entry name" value="HTH_AraC"/>
</dbReference>